<comment type="pathway">
    <text evidence="3">Lipid metabolism; fatty acid biosynthesis.</text>
</comment>
<evidence type="ECO:0000256" key="2">
    <source>
        <dbReference type="ARBA" id="ARBA00022553"/>
    </source>
</evidence>
<dbReference type="HAMAP" id="MF_01217">
    <property type="entry name" value="Acyl_carrier"/>
    <property type="match status" value="1"/>
</dbReference>
<keyword evidence="2 3" id="KW-0597">Phosphoprotein</keyword>
<organism evidence="5 6">
    <name type="scientific">Candidatus Curtissbacteria bacterium RBG_13_35_7</name>
    <dbReference type="NCBI Taxonomy" id="1797705"/>
    <lineage>
        <taxon>Bacteria</taxon>
        <taxon>Candidatus Curtissiibacteriota</taxon>
    </lineage>
</organism>
<dbReference type="InterPro" id="IPR036736">
    <property type="entry name" value="ACP-like_sf"/>
</dbReference>
<comment type="PTM">
    <text evidence="3">4'-phosphopantetheine is transferred from CoA to a specific serine of apo-ACP by AcpS. This modification is essential for activity because fatty acids are bound in thioester linkage to the sulfhydryl of the prosthetic group.</text>
</comment>
<dbReference type="SUPFAM" id="SSF47336">
    <property type="entry name" value="ACP-like"/>
    <property type="match status" value="1"/>
</dbReference>
<proteinExistence type="inferred from homology"/>
<evidence type="ECO:0000313" key="5">
    <source>
        <dbReference type="EMBL" id="OGD85812.1"/>
    </source>
</evidence>
<sequence>MTDIEIFENIKKIINKQFGIDEEKIEEDSYLDEDLNITDLEIEDLISNIAEKFNLVIPEEKIIAFKKISDLISYIYENADTTN</sequence>
<feature type="domain" description="Carrier" evidence="4">
    <location>
        <begin position="4"/>
        <end position="79"/>
    </location>
</feature>
<keyword evidence="3" id="KW-0963">Cytoplasm</keyword>
<keyword evidence="3" id="KW-0275">Fatty acid biosynthesis</keyword>
<evidence type="ECO:0000256" key="3">
    <source>
        <dbReference type="HAMAP-Rule" id="MF_01217"/>
    </source>
</evidence>
<comment type="caution">
    <text evidence="3">Lacks conserved residue(s) required for the propagation of feature annotation.</text>
</comment>
<comment type="similarity">
    <text evidence="3">Belongs to the acyl carrier protein (ACP) family.</text>
</comment>
<keyword evidence="3" id="KW-0276">Fatty acid metabolism</keyword>
<dbReference type="GO" id="GO:0000036">
    <property type="term" value="F:acyl carrier activity"/>
    <property type="evidence" value="ECO:0007669"/>
    <property type="project" value="UniProtKB-UniRule"/>
</dbReference>
<dbReference type="UniPathway" id="UPA00094"/>
<evidence type="ECO:0000259" key="4">
    <source>
        <dbReference type="PROSITE" id="PS50075"/>
    </source>
</evidence>
<accession>A0A1F5G1Q2</accession>
<name>A0A1F5G1Q2_9BACT</name>
<comment type="function">
    <text evidence="3">Carrier of the growing fatty acid chain in fatty acid biosynthesis.</text>
</comment>
<dbReference type="EMBL" id="MFAT01000055">
    <property type="protein sequence ID" value="OGD85812.1"/>
    <property type="molecule type" value="Genomic_DNA"/>
</dbReference>
<evidence type="ECO:0000256" key="1">
    <source>
        <dbReference type="ARBA" id="ARBA00022450"/>
    </source>
</evidence>
<reference evidence="5 6" key="1">
    <citation type="journal article" date="2016" name="Nat. Commun.">
        <title>Thousands of microbial genomes shed light on interconnected biogeochemical processes in an aquifer system.</title>
        <authorList>
            <person name="Anantharaman K."/>
            <person name="Brown C.T."/>
            <person name="Hug L.A."/>
            <person name="Sharon I."/>
            <person name="Castelle C.J."/>
            <person name="Probst A.J."/>
            <person name="Thomas B.C."/>
            <person name="Singh A."/>
            <person name="Wilkins M.J."/>
            <person name="Karaoz U."/>
            <person name="Brodie E.L."/>
            <person name="Williams K.H."/>
            <person name="Hubbard S.S."/>
            <person name="Banfield J.F."/>
        </authorList>
    </citation>
    <scope>NUCLEOTIDE SEQUENCE [LARGE SCALE GENOMIC DNA]</scope>
</reference>
<dbReference type="InterPro" id="IPR003231">
    <property type="entry name" value="ACP"/>
</dbReference>
<keyword evidence="3" id="KW-0444">Lipid biosynthesis</keyword>
<evidence type="ECO:0000313" key="6">
    <source>
        <dbReference type="Proteomes" id="UP000176317"/>
    </source>
</evidence>
<keyword evidence="3" id="KW-0443">Lipid metabolism</keyword>
<comment type="subcellular location">
    <subcellularLocation>
        <location evidence="3">Cytoplasm</location>
    </subcellularLocation>
</comment>
<comment type="caution">
    <text evidence="5">The sequence shown here is derived from an EMBL/GenBank/DDBJ whole genome shotgun (WGS) entry which is preliminary data.</text>
</comment>
<dbReference type="InterPro" id="IPR009081">
    <property type="entry name" value="PP-bd_ACP"/>
</dbReference>
<keyword evidence="1 3" id="KW-0596">Phosphopantetheine</keyword>
<dbReference type="PROSITE" id="PS50075">
    <property type="entry name" value="CARRIER"/>
    <property type="match status" value="1"/>
</dbReference>
<dbReference type="Gene3D" id="1.10.1200.10">
    <property type="entry name" value="ACP-like"/>
    <property type="match status" value="1"/>
</dbReference>
<dbReference type="Pfam" id="PF00550">
    <property type="entry name" value="PP-binding"/>
    <property type="match status" value="1"/>
</dbReference>
<protein>
    <recommendedName>
        <fullName evidence="3">Acyl carrier protein</fullName>
        <shortName evidence="3">ACP</shortName>
    </recommendedName>
</protein>
<gene>
    <name evidence="3" type="primary">acpP</name>
    <name evidence="5" type="ORF">A2164_00925</name>
</gene>
<dbReference type="AlphaFoldDB" id="A0A1F5G1Q2"/>
<dbReference type="GO" id="GO:0005737">
    <property type="term" value="C:cytoplasm"/>
    <property type="evidence" value="ECO:0007669"/>
    <property type="project" value="UniProtKB-SubCell"/>
</dbReference>
<dbReference type="Proteomes" id="UP000176317">
    <property type="component" value="Unassembled WGS sequence"/>
</dbReference>